<feature type="region of interest" description="Disordered" evidence="1">
    <location>
        <begin position="1"/>
        <end position="38"/>
    </location>
</feature>
<proteinExistence type="predicted"/>
<feature type="compositionally biased region" description="Basic and acidic residues" evidence="1">
    <location>
        <begin position="1"/>
        <end position="15"/>
    </location>
</feature>
<dbReference type="EMBL" id="LAZR01025448">
    <property type="protein sequence ID" value="KKL71890.1"/>
    <property type="molecule type" value="Genomic_DNA"/>
</dbReference>
<protein>
    <submittedName>
        <fullName evidence="2">Uncharacterized protein</fullName>
    </submittedName>
</protein>
<feature type="compositionally biased region" description="Acidic residues" evidence="1">
    <location>
        <begin position="16"/>
        <end position="25"/>
    </location>
</feature>
<name>A0A0F9GR24_9ZZZZ</name>
<dbReference type="AlphaFoldDB" id="A0A0F9GR24"/>
<sequence length="38" mass="4054">LDESLIARKVDSPKTDEEDTGECLSEEGSKATGGTKEQ</sequence>
<evidence type="ECO:0000256" key="1">
    <source>
        <dbReference type="SAM" id="MobiDB-lite"/>
    </source>
</evidence>
<reference evidence="2" key="1">
    <citation type="journal article" date="2015" name="Nature">
        <title>Complex archaea that bridge the gap between prokaryotes and eukaryotes.</title>
        <authorList>
            <person name="Spang A."/>
            <person name="Saw J.H."/>
            <person name="Jorgensen S.L."/>
            <person name="Zaremba-Niedzwiedzka K."/>
            <person name="Martijn J."/>
            <person name="Lind A.E."/>
            <person name="van Eijk R."/>
            <person name="Schleper C."/>
            <person name="Guy L."/>
            <person name="Ettema T.J."/>
        </authorList>
    </citation>
    <scope>NUCLEOTIDE SEQUENCE</scope>
</reference>
<comment type="caution">
    <text evidence="2">The sequence shown here is derived from an EMBL/GenBank/DDBJ whole genome shotgun (WGS) entry which is preliminary data.</text>
</comment>
<gene>
    <name evidence="2" type="ORF">LCGC14_2090410</name>
</gene>
<feature type="non-terminal residue" evidence="2">
    <location>
        <position position="1"/>
    </location>
</feature>
<evidence type="ECO:0000313" key="2">
    <source>
        <dbReference type="EMBL" id="KKL71890.1"/>
    </source>
</evidence>
<accession>A0A0F9GR24</accession>
<organism evidence="2">
    <name type="scientific">marine sediment metagenome</name>
    <dbReference type="NCBI Taxonomy" id="412755"/>
    <lineage>
        <taxon>unclassified sequences</taxon>
        <taxon>metagenomes</taxon>
        <taxon>ecological metagenomes</taxon>
    </lineage>
</organism>